<evidence type="ECO:0000256" key="2">
    <source>
        <dbReference type="ARBA" id="ARBA00004613"/>
    </source>
</evidence>
<evidence type="ECO:0000256" key="3">
    <source>
        <dbReference type="ARBA" id="ARBA00010418"/>
    </source>
</evidence>
<dbReference type="SUPFAM" id="SSF74650">
    <property type="entry name" value="Galactose mutarotase-like"/>
    <property type="match status" value="1"/>
</dbReference>
<dbReference type="Gene3D" id="2.70.98.10">
    <property type="match status" value="1"/>
</dbReference>
<evidence type="ECO:0000259" key="10">
    <source>
        <dbReference type="Pfam" id="PF14683"/>
    </source>
</evidence>
<dbReference type="InterPro" id="IPR010325">
    <property type="entry name" value="Rhamnogal_lyase"/>
</dbReference>
<dbReference type="InterPro" id="IPR051850">
    <property type="entry name" value="Polysacch_Lyase_4"/>
</dbReference>
<evidence type="ECO:0000256" key="7">
    <source>
        <dbReference type="ARBA" id="ARBA00023239"/>
    </source>
</evidence>
<evidence type="ECO:0000256" key="9">
    <source>
        <dbReference type="SAM" id="SignalP"/>
    </source>
</evidence>
<keyword evidence="13" id="KW-1185">Reference proteome</keyword>
<dbReference type="InterPro" id="IPR029411">
    <property type="entry name" value="RG-lyase_III"/>
</dbReference>
<keyword evidence="7 12" id="KW-0456">Lyase</keyword>
<gene>
    <name evidence="12" type="ORF">H9647_05710</name>
</gene>
<proteinExistence type="inferred from homology"/>
<dbReference type="Pfam" id="PF14683">
    <property type="entry name" value="CBM-like"/>
    <property type="match status" value="1"/>
</dbReference>
<dbReference type="InterPro" id="IPR013784">
    <property type="entry name" value="Carb-bd-like_fold"/>
</dbReference>
<dbReference type="Pfam" id="PF14686">
    <property type="entry name" value="fn3_3"/>
    <property type="match status" value="1"/>
</dbReference>
<feature type="chain" id="PRO_5046187025" description="rhamnogalacturonan endolyase" evidence="9">
    <location>
        <begin position="34"/>
        <end position="647"/>
    </location>
</feature>
<evidence type="ECO:0000256" key="8">
    <source>
        <dbReference type="SAM" id="MobiDB-lite"/>
    </source>
</evidence>
<protein>
    <recommendedName>
        <fullName evidence="4">rhamnogalacturonan endolyase</fullName>
        <ecNumber evidence="4">4.2.2.23</ecNumber>
    </recommendedName>
</protein>
<dbReference type="SUPFAM" id="SSF49452">
    <property type="entry name" value="Starch-binding domain-like"/>
    <property type="match status" value="1"/>
</dbReference>
<dbReference type="EMBL" id="JACSQL010000002">
    <property type="protein sequence ID" value="MBD7967550.1"/>
    <property type="molecule type" value="Genomic_DNA"/>
</dbReference>
<dbReference type="PANTHER" id="PTHR32018">
    <property type="entry name" value="RHAMNOGALACTURONATE LYASE FAMILY PROTEIN"/>
    <property type="match status" value="1"/>
</dbReference>
<dbReference type="CDD" id="cd10316">
    <property type="entry name" value="RGL4_M"/>
    <property type="match status" value="1"/>
</dbReference>
<feature type="domain" description="Rhamnogalacturonan lyase" evidence="10">
    <location>
        <begin position="453"/>
        <end position="640"/>
    </location>
</feature>
<dbReference type="Proteomes" id="UP000608071">
    <property type="component" value="Unassembled WGS sequence"/>
</dbReference>
<keyword evidence="5" id="KW-0964">Secreted</keyword>
<dbReference type="InterPro" id="IPR029413">
    <property type="entry name" value="RG-lyase_II"/>
</dbReference>
<comment type="subcellular location">
    <subcellularLocation>
        <location evidence="2">Secreted</location>
    </subcellularLocation>
</comment>
<dbReference type="Gene3D" id="2.60.40.1120">
    <property type="entry name" value="Carboxypeptidase-like, regulatory domain"/>
    <property type="match status" value="1"/>
</dbReference>
<dbReference type="CDD" id="cd10320">
    <property type="entry name" value="RGL4_N"/>
    <property type="match status" value="1"/>
</dbReference>
<dbReference type="PANTHER" id="PTHR32018:SF1">
    <property type="entry name" value="RHAMNOGALACTURONAN ENDOLYASE"/>
    <property type="match status" value="1"/>
</dbReference>
<dbReference type="Pfam" id="PF06045">
    <property type="entry name" value="Rhamnogal_lyase"/>
    <property type="match status" value="1"/>
</dbReference>
<evidence type="ECO:0000256" key="1">
    <source>
        <dbReference type="ARBA" id="ARBA00001324"/>
    </source>
</evidence>
<comment type="caution">
    <text evidence="12">The sequence shown here is derived from an EMBL/GenBank/DDBJ whole genome shotgun (WGS) entry which is preliminary data.</text>
</comment>
<dbReference type="InterPro" id="IPR011013">
    <property type="entry name" value="Gal_mutarotase_sf_dom"/>
</dbReference>
<dbReference type="Gene3D" id="2.60.120.260">
    <property type="entry name" value="Galactose-binding domain-like"/>
    <property type="match status" value="1"/>
</dbReference>
<comment type="similarity">
    <text evidence="3">Belongs to the polysaccharide lyase 4 family.</text>
</comment>
<keyword evidence="6 9" id="KW-0732">Signal</keyword>
<dbReference type="CDD" id="cd10317">
    <property type="entry name" value="RGL4_C"/>
    <property type="match status" value="1"/>
</dbReference>
<evidence type="ECO:0000313" key="12">
    <source>
        <dbReference type="EMBL" id="MBD7967550.1"/>
    </source>
</evidence>
<dbReference type="RefSeq" id="WP_191798807.1">
    <property type="nucleotide sequence ID" value="NZ_JACSQL010000002.1"/>
</dbReference>
<evidence type="ECO:0000256" key="4">
    <source>
        <dbReference type="ARBA" id="ARBA00012437"/>
    </source>
</evidence>
<reference evidence="12 13" key="1">
    <citation type="submission" date="2020-08" db="EMBL/GenBank/DDBJ databases">
        <title>A Genomic Blueprint of the Chicken Gut Microbiome.</title>
        <authorList>
            <person name="Gilroy R."/>
            <person name="Ravi A."/>
            <person name="Getino M."/>
            <person name="Pursley I."/>
            <person name="Horton D.L."/>
            <person name="Alikhan N.-F."/>
            <person name="Baker D."/>
            <person name="Gharbi K."/>
            <person name="Hall N."/>
            <person name="Watson M."/>
            <person name="Adriaenssens E.M."/>
            <person name="Foster-Nyarko E."/>
            <person name="Jarju S."/>
            <person name="Secka A."/>
            <person name="Antonio M."/>
            <person name="Oren A."/>
            <person name="Chaudhuri R."/>
            <person name="La Ragione R.M."/>
            <person name="Hildebrand F."/>
            <person name="Pallen M.J."/>
        </authorList>
    </citation>
    <scope>NUCLEOTIDE SEQUENCE [LARGE SCALE GENOMIC DNA]</scope>
    <source>
        <strain evidence="12 13">Sa2BVA9</strain>
    </source>
</reference>
<feature type="compositionally biased region" description="Basic and acidic residues" evidence="8">
    <location>
        <begin position="41"/>
        <end position="52"/>
    </location>
</feature>
<accession>A0ABR8SVP0</accession>
<evidence type="ECO:0000313" key="13">
    <source>
        <dbReference type="Proteomes" id="UP000608071"/>
    </source>
</evidence>
<dbReference type="GO" id="GO:0016829">
    <property type="term" value="F:lyase activity"/>
    <property type="evidence" value="ECO:0007669"/>
    <property type="project" value="UniProtKB-KW"/>
</dbReference>
<dbReference type="SUPFAM" id="SSF49785">
    <property type="entry name" value="Galactose-binding domain-like"/>
    <property type="match status" value="1"/>
</dbReference>
<sequence length="647" mass="71892">MNKKKVWQKALRSGTVLALVVLLWSTPLFPAFAESLTGNEQDTKKHSNKHEASPTVTDNGETLTLDNGIVNVIIHKSSGVVQSLTHKGGPNLLGNGGSGYYILNYAVNGVNKKFGPTTELQYELTASDKDHIDVGLTLSDPAVLPFDWELHFVLSKGESGLYFYTVVGYPEDVPGGVSIGQGRYAFRADPHIFTQYAVDDERQGLLPTPEEMVAGEEVMDATVKLPNGEVYTKYNHIQYVGDLNVSGLYGDQTGLSIIRPSNDFVDGGPTIQRNSLHQTETTPILLWHEHESHYGRSNVIPYAGWQKIYGPSFLYVNEGDGLSGLWKDAKKKAAIESKKWPYAWLDNPLYDAKSRGEVTGKLKVNGKAAANSWVILADPSPDFQDQNLNYNYYVRTDKQGKFTLSDVRAGSYTLYSFVNGYFGEYRLDGVTVAKNKTTKLSTLEWNPETHGKQLWQIGTPDRSSGEFRNGADYHQWGSWLNYPLQFPDGVNFVIGESDEQTDWNYAHPVNATPGEPAQLKTAFDPSPAVWKIRFNEQQSYEGTAVLTFGIAGSRNGSLNAKLNGTEIVNLDPLPGPKSDSSMPRSAVHGFYREFKITFDASLLQEGENVITLQHARNVYDEQGNRTGDIYTSILYDAIRLEVDEHNE</sequence>
<feature type="domain" description="Rhamnogalacturonan lyase" evidence="11">
    <location>
        <begin position="369"/>
        <end position="440"/>
    </location>
</feature>
<dbReference type="InterPro" id="IPR014718">
    <property type="entry name" value="GH-type_carb-bd"/>
</dbReference>
<feature type="region of interest" description="Disordered" evidence="8">
    <location>
        <begin position="39"/>
        <end position="59"/>
    </location>
</feature>
<evidence type="ECO:0000259" key="11">
    <source>
        <dbReference type="Pfam" id="PF14686"/>
    </source>
</evidence>
<name>A0ABR8SVP0_9BACL</name>
<dbReference type="InterPro" id="IPR008979">
    <property type="entry name" value="Galactose-bd-like_sf"/>
</dbReference>
<evidence type="ECO:0000256" key="6">
    <source>
        <dbReference type="ARBA" id="ARBA00022729"/>
    </source>
</evidence>
<evidence type="ECO:0000256" key="5">
    <source>
        <dbReference type="ARBA" id="ARBA00022525"/>
    </source>
</evidence>
<comment type="catalytic activity">
    <reaction evidence="1">
        <text>Endotype eliminative cleavage of L-alpha-rhamnopyranosyl-(1-&gt;4)-alpha-D-galactopyranosyluronic acid bonds of rhamnogalacturonan I domains in ramified hairy regions of pectin leaving L-rhamnopyranose at the reducing end and 4-deoxy-4,5-unsaturated D-galactopyranosyluronic acid at the non-reducing end.</text>
        <dbReference type="EC" id="4.2.2.23"/>
    </reaction>
</comment>
<organism evidence="12 13">
    <name type="scientific">Paenibacillus gallinarum</name>
    <dbReference type="NCBI Taxonomy" id="2762232"/>
    <lineage>
        <taxon>Bacteria</taxon>
        <taxon>Bacillati</taxon>
        <taxon>Bacillota</taxon>
        <taxon>Bacilli</taxon>
        <taxon>Bacillales</taxon>
        <taxon>Paenibacillaceae</taxon>
        <taxon>Paenibacillus</taxon>
    </lineage>
</organism>
<feature type="signal peptide" evidence="9">
    <location>
        <begin position="1"/>
        <end position="33"/>
    </location>
</feature>
<dbReference type="EC" id="4.2.2.23" evidence="4"/>